<evidence type="ECO:0000313" key="2">
    <source>
        <dbReference type="Proteomes" id="UP000606721"/>
    </source>
</evidence>
<organism evidence="1 2">
    <name type="scientific">Aphanizomenon flos-aquae FACHB-1040</name>
    <dbReference type="NCBI Taxonomy" id="2692887"/>
    <lineage>
        <taxon>Bacteria</taxon>
        <taxon>Bacillati</taxon>
        <taxon>Cyanobacteriota</taxon>
        <taxon>Cyanophyceae</taxon>
        <taxon>Nostocales</taxon>
        <taxon>Aphanizomenonaceae</taxon>
        <taxon>Aphanizomenon</taxon>
    </lineage>
</organism>
<name>A0ABR8BYJ4_APHFL</name>
<comment type="caution">
    <text evidence="1">The sequence shown here is derived from an EMBL/GenBank/DDBJ whole genome shotgun (WGS) entry which is preliminary data.</text>
</comment>
<dbReference type="EMBL" id="JACJQT010000038">
    <property type="protein sequence ID" value="MBD2279530.1"/>
    <property type="molecule type" value="Genomic_DNA"/>
</dbReference>
<accession>A0ABR8BYJ4</accession>
<dbReference type="RefSeq" id="WP_152608850.1">
    <property type="nucleotide sequence ID" value="NZ_JACJQT010000038.1"/>
</dbReference>
<protein>
    <submittedName>
        <fullName evidence="1">Uncharacterized protein</fullName>
    </submittedName>
</protein>
<sequence>MTRNSILERCLRRGVAIADIFKARIKFIENNVNKLVGLRLNSLNTDLDSKKHELVIMIGF</sequence>
<evidence type="ECO:0000313" key="1">
    <source>
        <dbReference type="EMBL" id="MBD2279530.1"/>
    </source>
</evidence>
<proteinExistence type="predicted"/>
<gene>
    <name evidence="1" type="ORF">H6F99_14895</name>
</gene>
<reference evidence="1 2" key="1">
    <citation type="journal article" date="2020" name="ISME J.">
        <title>Comparative genomics reveals insights into cyanobacterial evolution and habitat adaptation.</title>
        <authorList>
            <person name="Chen M.Y."/>
            <person name="Teng W.K."/>
            <person name="Zhao L."/>
            <person name="Hu C.X."/>
            <person name="Zhou Y.K."/>
            <person name="Han B.P."/>
            <person name="Song L.R."/>
            <person name="Shu W.S."/>
        </authorList>
    </citation>
    <scope>NUCLEOTIDE SEQUENCE [LARGE SCALE GENOMIC DNA]</scope>
    <source>
        <strain evidence="1 2">FACHB-1040</strain>
    </source>
</reference>
<keyword evidence="2" id="KW-1185">Reference proteome</keyword>
<dbReference type="Proteomes" id="UP000606721">
    <property type="component" value="Unassembled WGS sequence"/>
</dbReference>